<dbReference type="SUPFAM" id="SSF53850">
    <property type="entry name" value="Periplasmic binding protein-like II"/>
    <property type="match status" value="1"/>
</dbReference>
<evidence type="ECO:0000256" key="4">
    <source>
        <dbReference type="ARBA" id="ARBA00022729"/>
    </source>
</evidence>
<gene>
    <name evidence="7" type="ORF">L618_001600000560</name>
</gene>
<comment type="caution">
    <text evidence="7">The sequence shown here is derived from an EMBL/GenBank/DDBJ whole genome shotgun (WGS) entry which is preliminary data.</text>
</comment>
<protein>
    <submittedName>
        <fullName evidence="7">Peptide/nickel transport system substrate-binding protein</fullName>
    </submittedName>
</protein>
<keyword evidence="4 5" id="KW-0732">Signal</keyword>
<dbReference type="InterPro" id="IPR030678">
    <property type="entry name" value="Peptide/Ni-bd"/>
</dbReference>
<organism evidence="7 8">
    <name type="scientific">Rhodococcus rhodochrous J45</name>
    <dbReference type="NCBI Taxonomy" id="935266"/>
    <lineage>
        <taxon>Bacteria</taxon>
        <taxon>Bacillati</taxon>
        <taxon>Actinomycetota</taxon>
        <taxon>Actinomycetes</taxon>
        <taxon>Mycobacteriales</taxon>
        <taxon>Nocardiaceae</taxon>
        <taxon>Rhodococcus</taxon>
    </lineage>
</organism>
<reference evidence="7 8" key="1">
    <citation type="submission" date="2019-07" db="EMBL/GenBank/DDBJ databases">
        <title>Genome sequencing of lignin-degrading bacterial isolates.</title>
        <authorList>
            <person name="Gladden J."/>
        </authorList>
    </citation>
    <scope>NUCLEOTIDE SEQUENCE [LARGE SCALE GENOMIC DNA]</scope>
    <source>
        <strain evidence="7 8">J45</strain>
    </source>
</reference>
<evidence type="ECO:0000313" key="8">
    <source>
        <dbReference type="Proteomes" id="UP000317573"/>
    </source>
</evidence>
<evidence type="ECO:0000256" key="5">
    <source>
        <dbReference type="SAM" id="SignalP"/>
    </source>
</evidence>
<feature type="signal peptide" evidence="5">
    <location>
        <begin position="1"/>
        <end position="20"/>
    </location>
</feature>
<dbReference type="GO" id="GO:0030313">
    <property type="term" value="C:cell envelope"/>
    <property type="evidence" value="ECO:0007669"/>
    <property type="project" value="UniProtKB-SubCell"/>
</dbReference>
<evidence type="ECO:0000256" key="2">
    <source>
        <dbReference type="ARBA" id="ARBA00005695"/>
    </source>
</evidence>
<sequence length="516" mass="55398">MFRRRTLRAAAALAAVGLLAACGSSDSGSAGSGTPDTEATLSTGWTTAITSLDPHMATSEIASFRFGLNQIYDRLFTVKADGTVDGMLVQDYSYSEDGLGLILDLREDVTFRDGTPLDAAAVKVNLDRARTLDSPSVKSRMSPVVDVTITAPYQVTLALAEPTDTMPYVLAEMSGFIMHPDLVANGNPATETNGSGAYSVESFAPGEQLTVVRDRTDYWDTDAAQIAKIEYKAISDTQAFANAMAGGQIELGQFLPGTVSAIDGRKGLVTVDVPTGIGVELFLNRSVAPLDDVKVRQAINHAYDRQEIVEALYPGSEARYQYSRTGLPGFDASLDDVYSYDPEKAKQLLAEAGHPNGIDLGEVIIVNVVTPGVADVLQEQFAQAGIKITPIVKDGLEGPTSFGRGEASALLHYSPIGTSFTSGSSYRWGPRLNPAGVTPEYEQMLSDATDPRRSEEEREASAVALNNYLVDEAWGAPLVWITYPWVMSDKVGNFSTDMDYSTTAGPFDLRYLTVSE</sequence>
<name>A0A562E7C1_RHORH</name>
<evidence type="ECO:0000313" key="7">
    <source>
        <dbReference type="EMBL" id="TWH18012.1"/>
    </source>
</evidence>
<evidence type="ECO:0000256" key="3">
    <source>
        <dbReference type="ARBA" id="ARBA00022448"/>
    </source>
</evidence>
<evidence type="ECO:0000259" key="6">
    <source>
        <dbReference type="Pfam" id="PF00496"/>
    </source>
</evidence>
<comment type="subcellular location">
    <subcellularLocation>
        <location evidence="1">Cell envelope</location>
    </subcellularLocation>
</comment>
<dbReference type="PROSITE" id="PS51257">
    <property type="entry name" value="PROKAR_LIPOPROTEIN"/>
    <property type="match status" value="1"/>
</dbReference>
<comment type="similarity">
    <text evidence="2">Belongs to the bacterial solute-binding protein 5 family.</text>
</comment>
<dbReference type="AlphaFoldDB" id="A0A562E7C1"/>
<dbReference type="InterPro" id="IPR000914">
    <property type="entry name" value="SBP_5_dom"/>
</dbReference>
<dbReference type="GO" id="GO:0015833">
    <property type="term" value="P:peptide transport"/>
    <property type="evidence" value="ECO:0007669"/>
    <property type="project" value="TreeGrafter"/>
</dbReference>
<dbReference type="Gene3D" id="3.10.105.10">
    <property type="entry name" value="Dipeptide-binding Protein, Domain 3"/>
    <property type="match status" value="1"/>
</dbReference>
<dbReference type="GO" id="GO:0042597">
    <property type="term" value="C:periplasmic space"/>
    <property type="evidence" value="ECO:0007669"/>
    <property type="project" value="UniProtKB-ARBA"/>
</dbReference>
<dbReference type="GO" id="GO:0043190">
    <property type="term" value="C:ATP-binding cassette (ABC) transporter complex"/>
    <property type="evidence" value="ECO:0007669"/>
    <property type="project" value="InterPro"/>
</dbReference>
<proteinExistence type="inferred from homology"/>
<dbReference type="InterPro" id="IPR039424">
    <property type="entry name" value="SBP_5"/>
</dbReference>
<dbReference type="PIRSF" id="PIRSF002741">
    <property type="entry name" value="MppA"/>
    <property type="match status" value="1"/>
</dbReference>
<feature type="domain" description="Solute-binding protein family 5" evidence="6">
    <location>
        <begin position="86"/>
        <end position="393"/>
    </location>
</feature>
<dbReference type="EMBL" id="VLJT01000013">
    <property type="protein sequence ID" value="TWH18012.1"/>
    <property type="molecule type" value="Genomic_DNA"/>
</dbReference>
<accession>A0A562E7C1</accession>
<dbReference type="PANTHER" id="PTHR30290:SF10">
    <property type="entry name" value="PERIPLASMIC OLIGOPEPTIDE-BINDING PROTEIN-RELATED"/>
    <property type="match status" value="1"/>
</dbReference>
<dbReference type="GO" id="GO:1904680">
    <property type="term" value="F:peptide transmembrane transporter activity"/>
    <property type="evidence" value="ECO:0007669"/>
    <property type="project" value="TreeGrafter"/>
</dbReference>
<dbReference type="PANTHER" id="PTHR30290">
    <property type="entry name" value="PERIPLASMIC BINDING COMPONENT OF ABC TRANSPORTER"/>
    <property type="match status" value="1"/>
</dbReference>
<dbReference type="Pfam" id="PF00496">
    <property type="entry name" value="SBP_bac_5"/>
    <property type="match status" value="1"/>
</dbReference>
<evidence type="ECO:0000256" key="1">
    <source>
        <dbReference type="ARBA" id="ARBA00004196"/>
    </source>
</evidence>
<feature type="chain" id="PRO_5038865236" evidence="5">
    <location>
        <begin position="21"/>
        <end position="516"/>
    </location>
</feature>
<dbReference type="Proteomes" id="UP000317573">
    <property type="component" value="Unassembled WGS sequence"/>
</dbReference>
<keyword evidence="3" id="KW-0813">Transport</keyword>
<dbReference type="Gene3D" id="3.40.190.10">
    <property type="entry name" value="Periplasmic binding protein-like II"/>
    <property type="match status" value="1"/>
</dbReference>